<keyword evidence="5 6" id="KW-0472">Membrane</keyword>
<dbReference type="PANTHER" id="PTHR33545:SF5">
    <property type="entry name" value="UPF0750 MEMBRANE PROTEIN YITT"/>
    <property type="match status" value="1"/>
</dbReference>
<evidence type="ECO:0000256" key="5">
    <source>
        <dbReference type="ARBA" id="ARBA00023136"/>
    </source>
</evidence>
<dbReference type="Proteomes" id="UP000703590">
    <property type="component" value="Unassembled WGS sequence"/>
</dbReference>
<dbReference type="EMBL" id="JAFHKK010000030">
    <property type="protein sequence ID" value="MBN2965288.1"/>
    <property type="molecule type" value="Genomic_DNA"/>
</dbReference>
<dbReference type="PANTHER" id="PTHR33545">
    <property type="entry name" value="UPF0750 MEMBRANE PROTEIN YITT-RELATED"/>
    <property type="match status" value="1"/>
</dbReference>
<comment type="caution">
    <text evidence="8">The sequence shown here is derived from an EMBL/GenBank/DDBJ whole genome shotgun (WGS) entry which is preliminary data.</text>
</comment>
<proteinExistence type="predicted"/>
<name>A0ABS2WV85_9BACT</name>
<evidence type="ECO:0000256" key="3">
    <source>
        <dbReference type="ARBA" id="ARBA00022692"/>
    </source>
</evidence>
<sequence length="272" mass="29387">MKIYMRLTLGCVMLALGVVGFFVPNQLLTGGTAGVALLLHYASGMSVGTWMVLINVPLLLLGFRYFGRGYVVRSIVVIGLVSVLIDVLAKVVHMPPFVVDTPLGALFGGVFIGVGLGLIIKSKTSAGGTTIIAQIVASKTELKAGQVLLILDAVVLCASLFVFEDRAKVLWSVVSIYVTSRIVDTLLTGRLDKKVVHLVTDKVEEFTKTIREELGQHGTIIQGDGLYGEHKKIILIVVEVGKLQFLRELVRKHDPGAFMIITEATEMLGRGD</sequence>
<dbReference type="Pfam" id="PF10035">
    <property type="entry name" value="DUF2179"/>
    <property type="match status" value="1"/>
</dbReference>
<dbReference type="InterPro" id="IPR019264">
    <property type="entry name" value="DUF2179"/>
</dbReference>
<accession>A0ABS2WV85</accession>
<dbReference type="Gene3D" id="3.30.70.120">
    <property type="match status" value="1"/>
</dbReference>
<feature type="transmembrane region" description="Helical" evidence="6">
    <location>
        <begin position="70"/>
        <end position="89"/>
    </location>
</feature>
<comment type="subcellular location">
    <subcellularLocation>
        <location evidence="1">Cell membrane</location>
        <topology evidence="1">Multi-pass membrane protein</topology>
    </subcellularLocation>
</comment>
<evidence type="ECO:0000256" key="4">
    <source>
        <dbReference type="ARBA" id="ARBA00022989"/>
    </source>
</evidence>
<keyword evidence="2" id="KW-1003">Cell membrane</keyword>
<reference evidence="8" key="2">
    <citation type="submission" date="2021-02" db="EMBL/GenBank/DDBJ databases">
        <authorList>
            <person name="Merkel A.Y."/>
        </authorList>
    </citation>
    <scope>NUCLEOTIDE SEQUENCE</scope>
    <source>
        <strain evidence="8">T05b</strain>
    </source>
</reference>
<reference evidence="8" key="1">
    <citation type="submission" date="2021-02" db="EMBL/GenBank/DDBJ databases">
        <title>Sulfurospirillum tamanensis sp. nov.</title>
        <authorList>
            <person name="Frolova A."/>
            <person name="Merkel A."/>
            <person name="Slobodkin A."/>
        </authorList>
    </citation>
    <scope>NUCLEOTIDE SEQUENCE</scope>
    <source>
        <strain evidence="8">T05b</strain>
    </source>
</reference>
<dbReference type="Pfam" id="PF02588">
    <property type="entry name" value="YitT_membrane"/>
    <property type="match status" value="1"/>
</dbReference>
<gene>
    <name evidence="8" type="ORF">JWV37_10885</name>
</gene>
<dbReference type="PIRSF" id="PIRSF006483">
    <property type="entry name" value="Membrane_protein_YitT"/>
    <property type="match status" value="1"/>
</dbReference>
<feature type="domain" description="DUF2179" evidence="7">
    <location>
        <begin position="218"/>
        <end position="269"/>
    </location>
</feature>
<dbReference type="InterPro" id="IPR015867">
    <property type="entry name" value="N-reg_PII/ATP_PRibTrfase_C"/>
</dbReference>
<evidence type="ECO:0000313" key="9">
    <source>
        <dbReference type="Proteomes" id="UP000703590"/>
    </source>
</evidence>
<evidence type="ECO:0000313" key="8">
    <source>
        <dbReference type="EMBL" id="MBN2965288.1"/>
    </source>
</evidence>
<feature type="transmembrane region" description="Helical" evidence="6">
    <location>
        <begin position="38"/>
        <end position="63"/>
    </location>
</feature>
<evidence type="ECO:0000256" key="1">
    <source>
        <dbReference type="ARBA" id="ARBA00004651"/>
    </source>
</evidence>
<dbReference type="InterPro" id="IPR051461">
    <property type="entry name" value="UPF0750_membrane"/>
</dbReference>
<evidence type="ECO:0000256" key="6">
    <source>
        <dbReference type="SAM" id="Phobius"/>
    </source>
</evidence>
<keyword evidence="9" id="KW-1185">Reference proteome</keyword>
<protein>
    <submittedName>
        <fullName evidence="8">YitT family protein</fullName>
    </submittedName>
</protein>
<evidence type="ECO:0000256" key="2">
    <source>
        <dbReference type="ARBA" id="ARBA00022475"/>
    </source>
</evidence>
<organism evidence="8 9">
    <name type="scientific">Sulfurospirillum tamanense</name>
    <dbReference type="NCBI Taxonomy" id="2813362"/>
    <lineage>
        <taxon>Bacteria</taxon>
        <taxon>Pseudomonadati</taxon>
        <taxon>Campylobacterota</taxon>
        <taxon>Epsilonproteobacteria</taxon>
        <taxon>Campylobacterales</taxon>
        <taxon>Sulfurospirillaceae</taxon>
        <taxon>Sulfurospirillum</taxon>
    </lineage>
</organism>
<dbReference type="InterPro" id="IPR003740">
    <property type="entry name" value="YitT"/>
</dbReference>
<dbReference type="RefSeq" id="WP_205459835.1">
    <property type="nucleotide sequence ID" value="NZ_JAFHKK010000030.1"/>
</dbReference>
<evidence type="ECO:0000259" key="7">
    <source>
        <dbReference type="Pfam" id="PF10035"/>
    </source>
</evidence>
<keyword evidence="4 6" id="KW-1133">Transmembrane helix</keyword>
<keyword evidence="3 6" id="KW-0812">Transmembrane</keyword>
<feature type="transmembrane region" description="Helical" evidence="6">
    <location>
        <begin position="101"/>
        <end position="120"/>
    </location>
</feature>
<dbReference type="CDD" id="cd16380">
    <property type="entry name" value="YitT_C"/>
    <property type="match status" value="1"/>
</dbReference>